<reference evidence="3" key="1">
    <citation type="submission" date="2025-08" db="UniProtKB">
        <authorList>
            <consortium name="RefSeq"/>
        </authorList>
    </citation>
    <scope>IDENTIFICATION</scope>
</reference>
<dbReference type="CDD" id="cd23992">
    <property type="entry name" value="PBP_GOBP"/>
    <property type="match status" value="1"/>
</dbReference>
<dbReference type="InterPro" id="IPR006170">
    <property type="entry name" value="PBP/GOBP"/>
</dbReference>
<dbReference type="InterPro" id="IPR036728">
    <property type="entry name" value="PBP_GOBP_sf"/>
</dbReference>
<dbReference type="AlphaFoldDB" id="A0A7E5W5G1"/>
<keyword evidence="1" id="KW-0732">Signal</keyword>
<sequence length="143" mass="16324">MFWRWNVFLISVCFCAYIIECTPKKEDPVQIVKKYHLECIDETKADPGIVARIKKGDWKIPKAKLQQIKEWCLCVMMKAGLMTKQGVYKIDVALSQVPSEDKGSVENLIDTCLSKKAIPAPDIAMMFIKCYQKARGNYTVTVL</sequence>
<keyword evidence="2" id="KW-1185">Reference proteome</keyword>
<organism evidence="2 3">
    <name type="scientific">Trichoplusia ni</name>
    <name type="common">Cabbage looper</name>
    <dbReference type="NCBI Taxonomy" id="7111"/>
    <lineage>
        <taxon>Eukaryota</taxon>
        <taxon>Metazoa</taxon>
        <taxon>Ecdysozoa</taxon>
        <taxon>Arthropoda</taxon>
        <taxon>Hexapoda</taxon>
        <taxon>Insecta</taxon>
        <taxon>Pterygota</taxon>
        <taxon>Neoptera</taxon>
        <taxon>Endopterygota</taxon>
        <taxon>Lepidoptera</taxon>
        <taxon>Glossata</taxon>
        <taxon>Ditrysia</taxon>
        <taxon>Noctuoidea</taxon>
        <taxon>Noctuidae</taxon>
        <taxon>Plusiinae</taxon>
        <taxon>Trichoplusia</taxon>
    </lineage>
</organism>
<accession>A0A7E5W5G1</accession>
<name>A0A7E5W5G1_TRINI</name>
<dbReference type="SUPFAM" id="SSF47565">
    <property type="entry name" value="Insect pheromone/odorant-binding proteins"/>
    <property type="match status" value="1"/>
</dbReference>
<evidence type="ECO:0000313" key="2">
    <source>
        <dbReference type="Proteomes" id="UP000322000"/>
    </source>
</evidence>
<feature type="signal peptide" evidence="1">
    <location>
        <begin position="1"/>
        <end position="21"/>
    </location>
</feature>
<dbReference type="Pfam" id="PF01395">
    <property type="entry name" value="PBP_GOBP"/>
    <property type="match status" value="1"/>
</dbReference>
<dbReference type="GeneID" id="113499440"/>
<evidence type="ECO:0000313" key="3">
    <source>
        <dbReference type="RefSeq" id="XP_026735722.1"/>
    </source>
</evidence>
<dbReference type="KEGG" id="tnl:113499440"/>
<dbReference type="InParanoid" id="A0A7E5W5G1"/>
<dbReference type="Gene3D" id="1.10.238.20">
    <property type="entry name" value="Pheromone/general odorant binding protein domain"/>
    <property type="match status" value="1"/>
</dbReference>
<feature type="chain" id="PRO_5028849101" evidence="1">
    <location>
        <begin position="22"/>
        <end position="143"/>
    </location>
</feature>
<proteinExistence type="predicted"/>
<dbReference type="Proteomes" id="UP000322000">
    <property type="component" value="Chromosome 12"/>
</dbReference>
<dbReference type="GO" id="GO:0005549">
    <property type="term" value="F:odorant binding"/>
    <property type="evidence" value="ECO:0007669"/>
    <property type="project" value="InterPro"/>
</dbReference>
<dbReference type="RefSeq" id="XP_026735722.1">
    <property type="nucleotide sequence ID" value="XM_026879921.1"/>
</dbReference>
<dbReference type="OrthoDB" id="7425177at2759"/>
<evidence type="ECO:0000256" key="1">
    <source>
        <dbReference type="SAM" id="SignalP"/>
    </source>
</evidence>
<protein>
    <submittedName>
        <fullName evidence="3">Uncharacterized protein LOC113499440</fullName>
    </submittedName>
</protein>
<dbReference type="SMART" id="SM00708">
    <property type="entry name" value="PhBP"/>
    <property type="match status" value="1"/>
</dbReference>
<gene>
    <name evidence="3" type="primary">LOC113499440</name>
</gene>